<proteinExistence type="predicted"/>
<sequence length="111" mass="12761">MTVTNSDSVLLYRNSTTCCSGNLTIHYNMGQPTASVTTARFDTKPMNAAVVNHSLTNFNHGTMAKRKWYDNDQAPSEEYYFFKKCHSVKSRCKNTDRNFKTKGSVYDERRE</sequence>
<evidence type="ECO:0000313" key="1">
    <source>
        <dbReference type="EMBL" id="EKC29906.1"/>
    </source>
</evidence>
<dbReference type="EMBL" id="JH818843">
    <property type="protein sequence ID" value="EKC29906.1"/>
    <property type="molecule type" value="Genomic_DNA"/>
</dbReference>
<dbReference type="HOGENOM" id="CLU_2160791_0_0_1"/>
<dbReference type="InParanoid" id="K1R7C3"/>
<accession>K1R7C3</accession>
<protein>
    <submittedName>
        <fullName evidence="1">Uncharacterized protein</fullName>
    </submittedName>
</protein>
<dbReference type="AlphaFoldDB" id="K1R7C3"/>
<name>K1R7C3_MAGGI</name>
<reference evidence="1" key="1">
    <citation type="journal article" date="2012" name="Nature">
        <title>The oyster genome reveals stress adaptation and complexity of shell formation.</title>
        <authorList>
            <person name="Zhang G."/>
            <person name="Fang X."/>
            <person name="Guo X."/>
            <person name="Li L."/>
            <person name="Luo R."/>
            <person name="Xu F."/>
            <person name="Yang P."/>
            <person name="Zhang L."/>
            <person name="Wang X."/>
            <person name="Qi H."/>
            <person name="Xiong Z."/>
            <person name="Que H."/>
            <person name="Xie Y."/>
            <person name="Holland P.W."/>
            <person name="Paps J."/>
            <person name="Zhu Y."/>
            <person name="Wu F."/>
            <person name="Chen Y."/>
            <person name="Wang J."/>
            <person name="Peng C."/>
            <person name="Meng J."/>
            <person name="Yang L."/>
            <person name="Liu J."/>
            <person name="Wen B."/>
            <person name="Zhang N."/>
            <person name="Huang Z."/>
            <person name="Zhu Q."/>
            <person name="Feng Y."/>
            <person name="Mount A."/>
            <person name="Hedgecock D."/>
            <person name="Xu Z."/>
            <person name="Liu Y."/>
            <person name="Domazet-Loso T."/>
            <person name="Du Y."/>
            <person name="Sun X."/>
            <person name="Zhang S."/>
            <person name="Liu B."/>
            <person name="Cheng P."/>
            <person name="Jiang X."/>
            <person name="Li J."/>
            <person name="Fan D."/>
            <person name="Wang W."/>
            <person name="Fu W."/>
            <person name="Wang T."/>
            <person name="Wang B."/>
            <person name="Zhang J."/>
            <person name="Peng Z."/>
            <person name="Li Y."/>
            <person name="Li N."/>
            <person name="Wang J."/>
            <person name="Chen M."/>
            <person name="He Y."/>
            <person name="Tan F."/>
            <person name="Song X."/>
            <person name="Zheng Q."/>
            <person name="Huang R."/>
            <person name="Yang H."/>
            <person name="Du X."/>
            <person name="Chen L."/>
            <person name="Yang M."/>
            <person name="Gaffney P.M."/>
            <person name="Wang S."/>
            <person name="Luo L."/>
            <person name="She Z."/>
            <person name="Ming Y."/>
            <person name="Huang W."/>
            <person name="Zhang S."/>
            <person name="Huang B."/>
            <person name="Zhang Y."/>
            <person name="Qu T."/>
            <person name="Ni P."/>
            <person name="Miao G."/>
            <person name="Wang J."/>
            <person name="Wang Q."/>
            <person name="Steinberg C.E."/>
            <person name="Wang H."/>
            <person name="Li N."/>
            <person name="Qian L."/>
            <person name="Zhang G."/>
            <person name="Li Y."/>
            <person name="Yang H."/>
            <person name="Liu X."/>
            <person name="Wang J."/>
            <person name="Yin Y."/>
            <person name="Wang J."/>
        </authorList>
    </citation>
    <scope>NUCLEOTIDE SEQUENCE [LARGE SCALE GENOMIC DNA]</scope>
    <source>
        <strain evidence="1">05x7-T-G4-1.051#20</strain>
    </source>
</reference>
<gene>
    <name evidence="1" type="ORF">CGI_10008249</name>
</gene>
<organism evidence="1">
    <name type="scientific">Magallana gigas</name>
    <name type="common">Pacific oyster</name>
    <name type="synonym">Crassostrea gigas</name>
    <dbReference type="NCBI Taxonomy" id="29159"/>
    <lineage>
        <taxon>Eukaryota</taxon>
        <taxon>Metazoa</taxon>
        <taxon>Spiralia</taxon>
        <taxon>Lophotrochozoa</taxon>
        <taxon>Mollusca</taxon>
        <taxon>Bivalvia</taxon>
        <taxon>Autobranchia</taxon>
        <taxon>Pteriomorphia</taxon>
        <taxon>Ostreida</taxon>
        <taxon>Ostreoidea</taxon>
        <taxon>Ostreidae</taxon>
        <taxon>Magallana</taxon>
    </lineage>
</organism>